<protein>
    <recommendedName>
        <fullName evidence="3">Response regulator</fullName>
    </recommendedName>
</protein>
<dbReference type="InterPro" id="IPR011006">
    <property type="entry name" value="CheY-like_superfamily"/>
</dbReference>
<comment type="caution">
    <text evidence="1">The sequence shown here is derived from an EMBL/GenBank/DDBJ whole genome shotgun (WGS) entry which is preliminary data.</text>
</comment>
<dbReference type="Proteomes" id="UP000321638">
    <property type="component" value="Unassembled WGS sequence"/>
</dbReference>
<dbReference type="SUPFAM" id="SSF52172">
    <property type="entry name" value="CheY-like"/>
    <property type="match status" value="1"/>
</dbReference>
<dbReference type="RefSeq" id="WP_147852321.1">
    <property type="nucleotide sequence ID" value="NZ_VDUZ01000078.1"/>
</dbReference>
<gene>
    <name evidence="1" type="ORF">FHP25_38440</name>
</gene>
<evidence type="ECO:0008006" key="3">
    <source>
        <dbReference type="Google" id="ProtNLM"/>
    </source>
</evidence>
<reference evidence="1 2" key="1">
    <citation type="submission" date="2019-06" db="EMBL/GenBank/DDBJ databases">
        <title>New taxonomy in bacterial strain CC-CFT640, isolated from vineyard.</title>
        <authorList>
            <person name="Lin S.-Y."/>
            <person name="Tsai C.-F."/>
            <person name="Young C.-C."/>
        </authorList>
    </citation>
    <scope>NUCLEOTIDE SEQUENCE [LARGE SCALE GENOMIC DNA]</scope>
    <source>
        <strain evidence="1 2">CC-CFT640</strain>
    </source>
</reference>
<accession>A0A5C8P7R0</accession>
<proteinExistence type="predicted"/>
<sequence length="120" mass="12731">MKPLSECRVLIVESDFAAGLELMRVLSDEGCRGIKLVRTIEGALLELSVTPPDAVALDLDIRGKRATPVAEALVARNVPFVVVTGKLTDIPSTERSGAAPAPAREIVSRLTLAVTQRKAA</sequence>
<dbReference type="Gene3D" id="3.40.50.2300">
    <property type="match status" value="1"/>
</dbReference>
<name>A0A5C8P7R0_9HYPH</name>
<organism evidence="1 2">
    <name type="scientific">Vineibacter terrae</name>
    <dbReference type="NCBI Taxonomy" id="2586908"/>
    <lineage>
        <taxon>Bacteria</taxon>
        <taxon>Pseudomonadati</taxon>
        <taxon>Pseudomonadota</taxon>
        <taxon>Alphaproteobacteria</taxon>
        <taxon>Hyphomicrobiales</taxon>
        <taxon>Vineibacter</taxon>
    </lineage>
</organism>
<dbReference type="EMBL" id="VDUZ01000078">
    <property type="protein sequence ID" value="TXL69557.1"/>
    <property type="molecule type" value="Genomic_DNA"/>
</dbReference>
<dbReference type="OrthoDB" id="582170at2"/>
<evidence type="ECO:0000313" key="2">
    <source>
        <dbReference type="Proteomes" id="UP000321638"/>
    </source>
</evidence>
<evidence type="ECO:0000313" key="1">
    <source>
        <dbReference type="EMBL" id="TXL69557.1"/>
    </source>
</evidence>
<dbReference type="AlphaFoldDB" id="A0A5C8P7R0"/>
<keyword evidence="2" id="KW-1185">Reference proteome</keyword>